<dbReference type="RefSeq" id="WP_089698172.1">
    <property type="nucleotide sequence ID" value="NZ_FNHL01000003.1"/>
</dbReference>
<feature type="compositionally biased region" description="Basic and acidic residues" evidence="1">
    <location>
        <begin position="24"/>
        <end position="35"/>
    </location>
</feature>
<dbReference type="InterPro" id="IPR010368">
    <property type="entry name" value="Com_YlbF"/>
</dbReference>
<dbReference type="OrthoDB" id="211540at2157"/>
<dbReference type="InterPro" id="IPR023378">
    <property type="entry name" value="YheA/YmcA-like_dom_sf"/>
</dbReference>
<evidence type="ECO:0000256" key="1">
    <source>
        <dbReference type="SAM" id="MobiDB-lite"/>
    </source>
</evidence>
<name>A0A1G9WBC0_9EURY</name>
<feature type="region of interest" description="Disordered" evidence="1">
    <location>
        <begin position="1"/>
        <end position="40"/>
    </location>
</feature>
<evidence type="ECO:0000313" key="2">
    <source>
        <dbReference type="EMBL" id="SDM81854.1"/>
    </source>
</evidence>
<protein>
    <submittedName>
        <fullName evidence="2">Cell fate regulator YlbF, YheA/YmcA/DUF963 family (Controls sporulation, competence, biofilm development)</fullName>
    </submittedName>
</protein>
<keyword evidence="3" id="KW-1185">Reference proteome</keyword>
<dbReference type="AlphaFoldDB" id="A0A1G9WBC0"/>
<dbReference type="STRING" id="660521.SAMN04487949_2692"/>
<organism evidence="2 3">
    <name type="scientific">Halogranum gelatinilyticum</name>
    <dbReference type="NCBI Taxonomy" id="660521"/>
    <lineage>
        <taxon>Archaea</taxon>
        <taxon>Methanobacteriati</taxon>
        <taxon>Methanobacteriota</taxon>
        <taxon>Stenosarchaea group</taxon>
        <taxon>Halobacteria</taxon>
        <taxon>Halobacteriales</taxon>
        <taxon>Haloferacaceae</taxon>
    </lineage>
</organism>
<dbReference type="EMBL" id="FNHL01000003">
    <property type="protein sequence ID" value="SDM81854.1"/>
    <property type="molecule type" value="Genomic_DNA"/>
</dbReference>
<proteinExistence type="predicted"/>
<dbReference type="Pfam" id="PF06133">
    <property type="entry name" value="Com_YlbF"/>
    <property type="match status" value="1"/>
</dbReference>
<reference evidence="3" key="1">
    <citation type="submission" date="2016-10" db="EMBL/GenBank/DDBJ databases">
        <authorList>
            <person name="Varghese N."/>
            <person name="Submissions S."/>
        </authorList>
    </citation>
    <scope>NUCLEOTIDE SEQUENCE [LARGE SCALE GENOMIC DNA]</scope>
    <source>
        <strain evidence="3">CGMCC 1.10119</strain>
    </source>
</reference>
<dbReference type="SUPFAM" id="SSF158622">
    <property type="entry name" value="YheA/YmcA-like"/>
    <property type="match status" value="1"/>
</dbReference>
<evidence type="ECO:0000313" key="3">
    <source>
        <dbReference type="Proteomes" id="UP000199451"/>
    </source>
</evidence>
<sequence length="124" mass="14025">MSVETTSLESMGRELGNAIAESPEYERFEEARQAVEDDDEAQEKIEEFEQLRQEFMMARQTGQASQDSMREVQRAQEQLHRLPVMSEYLEAKSELEGRLEAINMAISEPLSVDFGGEAGGCCQD</sequence>
<gene>
    <name evidence="2" type="ORF">SAMN04487949_2692</name>
</gene>
<accession>A0A1G9WBC0</accession>
<dbReference type="Gene3D" id="1.20.1500.10">
    <property type="entry name" value="YheA/YmcA-like"/>
    <property type="match status" value="1"/>
</dbReference>
<dbReference type="Proteomes" id="UP000199451">
    <property type="component" value="Unassembled WGS sequence"/>
</dbReference>